<dbReference type="RefSeq" id="WP_264035075.1">
    <property type="nucleotide sequence ID" value="NZ_CVQQ01000006.1"/>
</dbReference>
<dbReference type="EMBL" id="LR134356">
    <property type="protein sequence ID" value="VEG51571.1"/>
    <property type="molecule type" value="Genomic_DNA"/>
</dbReference>
<sequence length="40" mass="4538">MATLTRPLIDPALVDQQFEAMLEPTTLDKMVLEAFWTGDE</sequence>
<gene>
    <name evidence="1" type="ORF">NCTC10437_00683</name>
</gene>
<organism evidence="1 2">
    <name type="scientific">Mycolicibacterium aurum</name>
    <name type="common">Mycobacterium aurum</name>
    <dbReference type="NCBI Taxonomy" id="1791"/>
    <lineage>
        <taxon>Bacteria</taxon>
        <taxon>Bacillati</taxon>
        <taxon>Actinomycetota</taxon>
        <taxon>Actinomycetes</taxon>
        <taxon>Mycobacteriales</taxon>
        <taxon>Mycobacteriaceae</taxon>
        <taxon>Mycolicibacterium</taxon>
    </lineage>
</organism>
<proteinExistence type="predicted"/>
<evidence type="ECO:0000313" key="2">
    <source>
        <dbReference type="Proteomes" id="UP000279306"/>
    </source>
</evidence>
<protein>
    <submittedName>
        <fullName evidence="1">Uncharacterized protein</fullName>
    </submittedName>
</protein>
<accession>A0A3S5EIY0</accession>
<dbReference type="KEGG" id="mauu:NCTC10437_00683"/>
<evidence type="ECO:0000313" key="1">
    <source>
        <dbReference type="EMBL" id="VEG51571.1"/>
    </source>
</evidence>
<reference evidence="1 2" key="1">
    <citation type="submission" date="2018-12" db="EMBL/GenBank/DDBJ databases">
        <authorList>
            <consortium name="Pathogen Informatics"/>
        </authorList>
    </citation>
    <scope>NUCLEOTIDE SEQUENCE [LARGE SCALE GENOMIC DNA]</scope>
    <source>
        <strain evidence="1 2">NCTC10437</strain>
    </source>
</reference>
<dbReference type="Proteomes" id="UP000279306">
    <property type="component" value="Chromosome"/>
</dbReference>
<name>A0A3S5EIY0_MYCAU</name>
<keyword evidence="2" id="KW-1185">Reference proteome</keyword>
<dbReference type="AlphaFoldDB" id="A0A3S5EIY0"/>